<sequence>MNLAPKMLQPYKFSSILTITKKCFSDYTGPMEKSLNMVQLLGRVGQKPVIRGEKDKKFATFGLATNINYSKKTINGPAAMMTKTEWHDITVFRPFLVDRVEQYVDKGSRVMIMGSIEYVNYEKADGTKVQSTRIVPDDLIILSGKGAAEIHSESETLKSAKEIHQM</sequence>
<dbReference type="GeneID" id="100200293"/>
<dbReference type="NCBIfam" id="TIGR00621">
    <property type="entry name" value="ssb"/>
    <property type="match status" value="1"/>
</dbReference>
<dbReference type="InterPro" id="IPR012340">
    <property type="entry name" value="NA-bd_OB-fold"/>
</dbReference>
<dbReference type="Pfam" id="PF00436">
    <property type="entry name" value="SSB"/>
    <property type="match status" value="1"/>
</dbReference>
<protein>
    <submittedName>
        <fullName evidence="4">Single-stranded DNA-binding protein 1-A, mitochondrial isoform X2</fullName>
    </submittedName>
</protein>
<dbReference type="PROSITE" id="PS50935">
    <property type="entry name" value="SSB"/>
    <property type="match status" value="1"/>
</dbReference>
<gene>
    <name evidence="4" type="primary">LOC100200293</name>
</gene>
<dbReference type="PANTHER" id="PTHR10302:SF0">
    <property type="entry name" value="SINGLE-STRANDED DNA-BINDING PROTEIN, MITOCHONDRIAL"/>
    <property type="match status" value="1"/>
</dbReference>
<dbReference type="InterPro" id="IPR000424">
    <property type="entry name" value="Primosome_PriB/ssb"/>
</dbReference>
<accession>A0ABM4D232</accession>
<reference evidence="4" key="1">
    <citation type="submission" date="2025-08" db="UniProtKB">
        <authorList>
            <consortium name="RefSeq"/>
        </authorList>
    </citation>
    <scope>IDENTIFICATION</scope>
</reference>
<evidence type="ECO:0000256" key="1">
    <source>
        <dbReference type="ARBA" id="ARBA00023125"/>
    </source>
</evidence>
<dbReference type="PANTHER" id="PTHR10302">
    <property type="entry name" value="SINGLE-STRANDED DNA-BINDING PROTEIN"/>
    <property type="match status" value="1"/>
</dbReference>
<dbReference type="SUPFAM" id="SSF50249">
    <property type="entry name" value="Nucleic acid-binding proteins"/>
    <property type="match status" value="1"/>
</dbReference>
<proteinExistence type="predicted"/>
<keyword evidence="1 2" id="KW-0238">DNA-binding</keyword>
<dbReference type="Proteomes" id="UP001652625">
    <property type="component" value="Chromosome 12"/>
</dbReference>
<dbReference type="CDD" id="cd04496">
    <property type="entry name" value="SSB_OBF"/>
    <property type="match status" value="1"/>
</dbReference>
<dbReference type="RefSeq" id="XP_065668310.1">
    <property type="nucleotide sequence ID" value="XM_065812238.1"/>
</dbReference>
<evidence type="ECO:0000313" key="4">
    <source>
        <dbReference type="RefSeq" id="XP_065668310.1"/>
    </source>
</evidence>
<dbReference type="InterPro" id="IPR011344">
    <property type="entry name" value="ssDNA-bd"/>
</dbReference>
<dbReference type="GO" id="GO:0003677">
    <property type="term" value="F:DNA binding"/>
    <property type="evidence" value="ECO:0007669"/>
    <property type="project" value="UniProtKB-KW"/>
</dbReference>
<organism evidence="3 4">
    <name type="scientific">Hydra vulgaris</name>
    <name type="common">Hydra</name>
    <name type="synonym">Hydra attenuata</name>
    <dbReference type="NCBI Taxonomy" id="6087"/>
    <lineage>
        <taxon>Eukaryota</taxon>
        <taxon>Metazoa</taxon>
        <taxon>Cnidaria</taxon>
        <taxon>Hydrozoa</taxon>
        <taxon>Hydroidolina</taxon>
        <taxon>Anthoathecata</taxon>
        <taxon>Aplanulata</taxon>
        <taxon>Hydridae</taxon>
        <taxon>Hydra</taxon>
    </lineage>
</organism>
<name>A0ABM4D232_HYDVU</name>
<evidence type="ECO:0000256" key="2">
    <source>
        <dbReference type="PROSITE-ProRule" id="PRU00252"/>
    </source>
</evidence>
<keyword evidence="3" id="KW-1185">Reference proteome</keyword>
<evidence type="ECO:0000313" key="3">
    <source>
        <dbReference type="Proteomes" id="UP001652625"/>
    </source>
</evidence>
<dbReference type="Gene3D" id="2.40.50.140">
    <property type="entry name" value="Nucleic acid-binding proteins"/>
    <property type="match status" value="1"/>
</dbReference>